<protein>
    <recommendedName>
        <fullName evidence="3">FLYWCH-type domain-containing protein</fullName>
    </recommendedName>
</protein>
<name>A0ABD2ANQ7_VESSQ</name>
<dbReference type="Proteomes" id="UP001607302">
    <property type="component" value="Unassembled WGS sequence"/>
</dbReference>
<keyword evidence="2" id="KW-1185">Reference proteome</keyword>
<organism evidence="1 2">
    <name type="scientific">Vespula squamosa</name>
    <name type="common">Southern yellow jacket</name>
    <name type="synonym">Wasp</name>
    <dbReference type="NCBI Taxonomy" id="30214"/>
    <lineage>
        <taxon>Eukaryota</taxon>
        <taxon>Metazoa</taxon>
        <taxon>Ecdysozoa</taxon>
        <taxon>Arthropoda</taxon>
        <taxon>Hexapoda</taxon>
        <taxon>Insecta</taxon>
        <taxon>Pterygota</taxon>
        <taxon>Neoptera</taxon>
        <taxon>Endopterygota</taxon>
        <taxon>Hymenoptera</taxon>
        <taxon>Apocrita</taxon>
        <taxon>Aculeata</taxon>
        <taxon>Vespoidea</taxon>
        <taxon>Vespidae</taxon>
        <taxon>Vespinae</taxon>
        <taxon>Vespula</taxon>
    </lineage>
</organism>
<sequence length="181" mass="20863">MVLSARNVHPNELETPMANLHIGLLTEQPRPYLADENASANADVTVFIYSILQPFVSTSIVQQKSCISRASMQNLNREEENPGEEWSGSRIPAEQVLFNLNITFLHFNKPNENIAVPKYNIKEIREIGYSYKANTARRVTQWAYDRRRKCKAKYGVGCTVRKSSFRRAIFMLQSRREECFS</sequence>
<evidence type="ECO:0008006" key="3">
    <source>
        <dbReference type="Google" id="ProtNLM"/>
    </source>
</evidence>
<evidence type="ECO:0000313" key="2">
    <source>
        <dbReference type="Proteomes" id="UP001607302"/>
    </source>
</evidence>
<dbReference type="AlphaFoldDB" id="A0ABD2ANQ7"/>
<gene>
    <name evidence="1" type="ORF">V1478_009116</name>
</gene>
<reference evidence="1 2" key="1">
    <citation type="journal article" date="2024" name="Ann. Entomol. Soc. Am.">
        <title>Genomic analyses of the southern and eastern yellowjacket wasps (Hymenoptera: Vespidae) reveal evolutionary signatures of social life.</title>
        <authorList>
            <person name="Catto M.A."/>
            <person name="Caine P.B."/>
            <person name="Orr S.E."/>
            <person name="Hunt B.G."/>
            <person name="Goodisman M.A.D."/>
        </authorList>
    </citation>
    <scope>NUCLEOTIDE SEQUENCE [LARGE SCALE GENOMIC DNA]</scope>
    <source>
        <strain evidence="1">233</strain>
        <tissue evidence="1">Head and thorax</tissue>
    </source>
</reference>
<evidence type="ECO:0000313" key="1">
    <source>
        <dbReference type="EMBL" id="KAL2722253.1"/>
    </source>
</evidence>
<dbReference type="EMBL" id="JAUDFV010000141">
    <property type="protein sequence ID" value="KAL2722253.1"/>
    <property type="molecule type" value="Genomic_DNA"/>
</dbReference>
<accession>A0ABD2ANQ7</accession>
<proteinExistence type="predicted"/>
<comment type="caution">
    <text evidence="1">The sequence shown here is derived from an EMBL/GenBank/DDBJ whole genome shotgun (WGS) entry which is preliminary data.</text>
</comment>